<dbReference type="PANTHER" id="PTHR22807">
    <property type="entry name" value="NOP2 YEAST -RELATED NOL1/NOP2/FMU SUN DOMAIN-CONTAINING"/>
    <property type="match status" value="1"/>
</dbReference>
<evidence type="ECO:0000256" key="5">
    <source>
        <dbReference type="ARBA" id="ARBA00022884"/>
    </source>
</evidence>
<dbReference type="InterPro" id="IPR029063">
    <property type="entry name" value="SAM-dependent_MTases_sf"/>
</dbReference>
<keyword evidence="4 6" id="KW-0949">S-adenosyl-L-methionine</keyword>
<dbReference type="CDD" id="cd02440">
    <property type="entry name" value="AdoMet_MTases"/>
    <property type="match status" value="1"/>
</dbReference>
<evidence type="ECO:0000256" key="2">
    <source>
        <dbReference type="ARBA" id="ARBA00022603"/>
    </source>
</evidence>
<gene>
    <name evidence="8" type="ORF">HJ536_17595</name>
</gene>
<organism evidence="8 9">
    <name type="scientific">Donghicola mangrovi</name>
    <dbReference type="NCBI Taxonomy" id="2729614"/>
    <lineage>
        <taxon>Bacteria</taxon>
        <taxon>Pseudomonadati</taxon>
        <taxon>Pseudomonadota</taxon>
        <taxon>Alphaproteobacteria</taxon>
        <taxon>Rhodobacterales</taxon>
        <taxon>Roseobacteraceae</taxon>
        <taxon>Donghicola</taxon>
    </lineage>
</organism>
<evidence type="ECO:0000313" key="9">
    <source>
        <dbReference type="Proteomes" id="UP000592216"/>
    </source>
</evidence>
<dbReference type="InterPro" id="IPR018314">
    <property type="entry name" value="RsmB/NOL1/NOP2-like_CS"/>
</dbReference>
<comment type="caution">
    <text evidence="6">Lacks conserved residue(s) required for the propagation of feature annotation.</text>
</comment>
<dbReference type="AlphaFoldDB" id="A0A850Q8D0"/>
<dbReference type="PROSITE" id="PS51686">
    <property type="entry name" value="SAM_MT_RSMB_NOP"/>
    <property type="match status" value="1"/>
</dbReference>
<evidence type="ECO:0000256" key="3">
    <source>
        <dbReference type="ARBA" id="ARBA00022679"/>
    </source>
</evidence>
<dbReference type="Pfam" id="PF01189">
    <property type="entry name" value="Methyltr_RsmB-F"/>
    <property type="match status" value="1"/>
</dbReference>
<name>A0A850Q8D0_9RHOB</name>
<proteinExistence type="inferred from homology"/>
<comment type="caution">
    <text evidence="8">The sequence shown here is derived from an EMBL/GenBank/DDBJ whole genome shotgun (WGS) entry which is preliminary data.</text>
</comment>
<dbReference type="Proteomes" id="UP000592216">
    <property type="component" value="Unassembled WGS sequence"/>
</dbReference>
<dbReference type="SUPFAM" id="SSF53335">
    <property type="entry name" value="S-adenosyl-L-methionine-dependent methyltransferases"/>
    <property type="match status" value="1"/>
</dbReference>
<dbReference type="Pfam" id="PF22458">
    <property type="entry name" value="RsmF-B_ferredox"/>
    <property type="match status" value="1"/>
</dbReference>
<dbReference type="Gene3D" id="3.40.50.150">
    <property type="entry name" value="Vaccinia Virus protein VP39"/>
    <property type="match status" value="1"/>
</dbReference>
<dbReference type="InterPro" id="IPR049560">
    <property type="entry name" value="MeTrfase_RsmB-F_NOP2_cat"/>
</dbReference>
<dbReference type="GO" id="GO:0003723">
    <property type="term" value="F:RNA binding"/>
    <property type="evidence" value="ECO:0007669"/>
    <property type="project" value="UniProtKB-UniRule"/>
</dbReference>
<evidence type="ECO:0000259" key="7">
    <source>
        <dbReference type="PROSITE" id="PS51686"/>
    </source>
</evidence>
<keyword evidence="5 6" id="KW-0694">RNA-binding</keyword>
<dbReference type="RefSeq" id="WP_177158732.1">
    <property type="nucleotide sequence ID" value="NZ_JABCJE010000012.1"/>
</dbReference>
<evidence type="ECO:0000256" key="1">
    <source>
        <dbReference type="ARBA" id="ARBA00007494"/>
    </source>
</evidence>
<dbReference type="InterPro" id="IPR023267">
    <property type="entry name" value="RCMT"/>
</dbReference>
<feature type="binding site" evidence="6">
    <location>
        <position position="268"/>
    </location>
    <ligand>
        <name>S-adenosyl-L-methionine</name>
        <dbReference type="ChEBI" id="CHEBI:59789"/>
    </ligand>
</feature>
<evidence type="ECO:0000313" key="8">
    <source>
        <dbReference type="EMBL" id="NVO25174.1"/>
    </source>
</evidence>
<keyword evidence="2 6" id="KW-0489">Methyltransferase</keyword>
<dbReference type="PROSITE" id="PS01153">
    <property type="entry name" value="NOL1_NOP2_SUN"/>
    <property type="match status" value="1"/>
</dbReference>
<dbReference type="PANTHER" id="PTHR22807:SF53">
    <property type="entry name" value="RIBOSOMAL RNA SMALL SUBUNIT METHYLTRANSFERASE B-RELATED"/>
    <property type="match status" value="1"/>
</dbReference>
<sequence>MTPTARLLATLDLFCAVDGDKRPVDAVTSGWFRNRRDIPDQDRGDILERLYALLRHRARLTWWLDKHGRDHSPRHQFLAWLALMERKSPEDVSRLFSGPKNAATALTKPEYNLVLRLKGCTIEHPDMPEAVRLECPSWAEQSLRARFGGAFAAEMAATLTPPPVDLRVNPVKATRQDILQALSDLKLQAEASPLAPYGIRVSGRFNYARFPALKSGAVEIQDEGSQLVALLVDAQPGDRVVDFCAGAGGKTLAIAAQMNNKGRIIACDVSEGRLKRCSERLRNAGMHNTETRLLASETDKWVKRHKLGFDRVLVDAPCSGTGTWRRNPDTRWRAPEENGLENLIALQGRILASAARLVKPGGRLVYATCSMLTEENEDQVTAFLAANPAFRLVPLGDVTPDLAAKAQGDTLSLTPARHDTDGFFAAVLQREATPE</sequence>
<dbReference type="EMBL" id="JABCJE010000012">
    <property type="protein sequence ID" value="NVO25174.1"/>
    <property type="molecule type" value="Genomic_DNA"/>
</dbReference>
<dbReference type="InterPro" id="IPR054728">
    <property type="entry name" value="RsmB-like_ferredoxin"/>
</dbReference>
<feature type="binding site" evidence="6">
    <location>
        <position position="315"/>
    </location>
    <ligand>
        <name>S-adenosyl-L-methionine</name>
        <dbReference type="ChEBI" id="CHEBI:59789"/>
    </ligand>
</feature>
<accession>A0A850Q8D0</accession>
<dbReference type="GO" id="GO:0008173">
    <property type="term" value="F:RNA methyltransferase activity"/>
    <property type="evidence" value="ECO:0007669"/>
    <property type="project" value="InterPro"/>
</dbReference>
<dbReference type="InterPro" id="IPR001678">
    <property type="entry name" value="MeTrfase_RsmB-F_NOP2_dom"/>
</dbReference>
<dbReference type="GO" id="GO:0001510">
    <property type="term" value="P:RNA methylation"/>
    <property type="evidence" value="ECO:0007669"/>
    <property type="project" value="InterPro"/>
</dbReference>
<evidence type="ECO:0000256" key="4">
    <source>
        <dbReference type="ARBA" id="ARBA00022691"/>
    </source>
</evidence>
<reference evidence="8 9" key="1">
    <citation type="submission" date="2020-04" db="EMBL/GenBank/DDBJ databases">
        <title>Donghicola sp., a member of the Rhodobacteraceae family isolated from mangrove forest in Thailand.</title>
        <authorList>
            <person name="Charoenyingcharoen P."/>
            <person name="Yukphan P."/>
        </authorList>
    </citation>
    <scope>NUCLEOTIDE SEQUENCE [LARGE SCALE GENOMIC DNA]</scope>
    <source>
        <strain evidence="8 9">B5-SW-15</strain>
    </source>
</reference>
<keyword evidence="3 6" id="KW-0808">Transferase</keyword>
<comment type="similarity">
    <text evidence="1 6">Belongs to the class I-like SAM-binding methyltransferase superfamily. RsmB/NOP family.</text>
</comment>
<feature type="domain" description="SAM-dependent MTase RsmB/NOP-type" evidence="7">
    <location>
        <begin position="154"/>
        <end position="431"/>
    </location>
</feature>
<feature type="active site" description="Nucleophile" evidence="6">
    <location>
        <position position="369"/>
    </location>
</feature>
<protein>
    <submittedName>
        <fullName evidence="8">RsmB/NOP family class I SAM-dependent RNA methyltransferase</fullName>
    </submittedName>
</protein>
<dbReference type="PRINTS" id="PR02008">
    <property type="entry name" value="RCMTFAMILY"/>
</dbReference>
<evidence type="ECO:0000256" key="6">
    <source>
        <dbReference type="PROSITE-ProRule" id="PRU01023"/>
    </source>
</evidence>